<evidence type="ECO:0000313" key="2">
    <source>
        <dbReference type="Proteomes" id="UP001058353"/>
    </source>
</evidence>
<dbReference type="Proteomes" id="UP001058353">
    <property type="component" value="Chromosome"/>
</dbReference>
<dbReference type="AlphaFoldDB" id="A0AAN1Y4C1"/>
<proteinExistence type="predicted"/>
<dbReference type="EMBL" id="AP026407">
    <property type="protein sequence ID" value="BDO12510.1"/>
    <property type="molecule type" value="Genomic_DNA"/>
</dbReference>
<name>A0AAN1Y4C1_9ENTR</name>
<evidence type="ECO:0000313" key="1">
    <source>
        <dbReference type="EMBL" id="BDO12510.1"/>
    </source>
</evidence>
<sequence length="313" mass="35349">MFGYYMTSQMKLYPYIYNLGCVRFDGQLKLQDNLYLYGPGQGTALLCNIKSKAGIDVYESFFDEKDIRDEPIGRYFNHSYSTVVLIYAPSQQDAVEMLNLLFGGLCVTVNNPFAINSCDVNNKVESFSEGAYHISNFRVNIPSLLTLSIDGLVCEQLVKILSRSDKRVLSALSFIAHGWGNDRRERFLNQFIALDAMYGNNTGNKTSIIGGVCRDAISILDVRSKIEIIYELRCRFVHGDISTLSAHVKYLKFVDCHGADPVESLFEILKECVLNYQGVYEAPKEYSNSRTMNVPVELAEDVKKMIESFKSGK</sequence>
<organism evidence="1 2">
    <name type="scientific">Klebsiella quasipneumoniae subsp. quasipneumoniae</name>
    <dbReference type="NCBI Taxonomy" id="1667327"/>
    <lineage>
        <taxon>Bacteria</taxon>
        <taxon>Pseudomonadati</taxon>
        <taxon>Pseudomonadota</taxon>
        <taxon>Gammaproteobacteria</taxon>
        <taxon>Enterobacterales</taxon>
        <taxon>Enterobacteriaceae</taxon>
        <taxon>Klebsiella/Raoultella group</taxon>
        <taxon>Klebsiella</taxon>
        <taxon>Klebsiella pneumoniae complex</taxon>
    </lineage>
</organism>
<evidence type="ECO:0008006" key="3">
    <source>
        <dbReference type="Google" id="ProtNLM"/>
    </source>
</evidence>
<protein>
    <recommendedName>
        <fullName evidence="3">Apea-like HEPN domain-containing protein</fullName>
    </recommendedName>
</protein>
<accession>A0AAN1Y4C1</accession>
<reference evidence="1" key="1">
    <citation type="submission" date="2022-07" db="EMBL/GenBank/DDBJ databases">
        <title>Complete genome sequence of carbapenem-resistant Klebsiella spp. in Japan.</title>
        <authorList>
            <person name="Maehana S."/>
            <person name="Suzuki M."/>
            <person name="Kitasato H."/>
        </authorList>
    </citation>
    <scope>NUCLEOTIDE SEQUENCE</scope>
    <source>
        <strain evidence="1">KAM644</strain>
    </source>
</reference>
<gene>
    <name evidence="1" type="ORF">KAM644c_15760</name>
</gene>